<dbReference type="EMBL" id="JAWQEG010002451">
    <property type="protein sequence ID" value="KAK3871921.1"/>
    <property type="molecule type" value="Genomic_DNA"/>
</dbReference>
<feature type="compositionally biased region" description="Basic residues" evidence="1">
    <location>
        <begin position="547"/>
        <end position="565"/>
    </location>
</feature>
<dbReference type="InterPro" id="IPR004944">
    <property type="entry name" value="CDK5_activator"/>
</dbReference>
<dbReference type="AlphaFoldDB" id="A0AAE1FDQ8"/>
<dbReference type="PROSITE" id="PS00213">
    <property type="entry name" value="LIPOCALIN"/>
    <property type="match status" value="1"/>
</dbReference>
<dbReference type="PANTHER" id="PTHR23401:SF4">
    <property type="entry name" value="RANBP2-TYPE ZINC FINGER"/>
    <property type="match status" value="1"/>
</dbReference>
<feature type="compositionally biased region" description="Basic residues" evidence="1">
    <location>
        <begin position="576"/>
        <end position="707"/>
    </location>
</feature>
<organism evidence="2 3">
    <name type="scientific">Petrolisthes cinctipes</name>
    <name type="common">Flat porcelain crab</name>
    <dbReference type="NCBI Taxonomy" id="88211"/>
    <lineage>
        <taxon>Eukaryota</taxon>
        <taxon>Metazoa</taxon>
        <taxon>Ecdysozoa</taxon>
        <taxon>Arthropoda</taxon>
        <taxon>Crustacea</taxon>
        <taxon>Multicrustacea</taxon>
        <taxon>Malacostraca</taxon>
        <taxon>Eumalacostraca</taxon>
        <taxon>Eucarida</taxon>
        <taxon>Decapoda</taxon>
        <taxon>Pleocyemata</taxon>
        <taxon>Anomura</taxon>
        <taxon>Galatheoidea</taxon>
        <taxon>Porcellanidae</taxon>
        <taxon>Petrolisthes</taxon>
    </lineage>
</organism>
<sequence>MMMMKNGKGKKGNDSDREDGRTVGKRNNGIETGETNWREMERKQKCKESEIERKQKCKVNEMKGKHKFTEDNVCRLLECKREVIERERNSREEDRTKRKQRIELKKGDCSAGYKFKTGSCKSVASQVDGFSLSQFSGTWYVIQGSNVASRCYSITLSDVGGSYSLEVNKQIFSLRALGVLHNLHYQSQVFPSSSSPSTWLLRVPSHVYSDVGYQVVGTDYTTWAVLYSCTATLFGRLESGLVLSRTTTLPLQRLLLIRDTLQSVGVDLEDLSTVQQGDCNPKLGGGFFTLELAKDLSSVPLNEWTSLITNADTPALSPDGCYVQEGQVYIYFDVCPDGNPNVVYTPSLDGGEGEGDNGSDGSTSAEYYYYYYVDDDEDDDSRADKNVDKAKGKEEKRIVIATDEGNNVNNGNKSKKNDEQNKKNGQTKPGKKKKGKGKKKKRRRKKKKNMKKRRKARGKKGKTGKRRRKNRGKQTRKPLVANAIMVSAPLQRFLMAHNIGVRILPKRLRYKPVAALFPDDKERRRLRRYLRGGMKKWRAVEKFRRLRKAGRRGKMKVVKRSRKKMKEGSSVFTSGIRKKKKTPGKRRRKGKGKGKRRMIKRKRKLGKKKKGVKKGKRKRGKGKKKNGGKGKKTRRRRKKIKRKGKGKKDRKKGKKVRKKGNGKNNKKKEKKDRKKGKGRESRIKKKKLKKKVKTILKNVKKRKKARTKNINLFPKDDNNNKEAKKKNKNKKEKGEEKGVQEGKRKEKQEKRKKRIKRVKRRKNRVGRKGKRKRGDNKTKREKVKRKRRLRVKRKKAGRRKDKARKKRHKKESKDKGKPTITKEDKKEKKKEEDNKLTQQEKRKEERKEDRKEKRKEQRQEKKKKKNNNK</sequence>
<evidence type="ECO:0000313" key="2">
    <source>
        <dbReference type="EMBL" id="KAK3871921.1"/>
    </source>
</evidence>
<evidence type="ECO:0000313" key="3">
    <source>
        <dbReference type="Proteomes" id="UP001286313"/>
    </source>
</evidence>
<gene>
    <name evidence="2" type="ORF">Pcinc_022958</name>
</gene>
<dbReference type="Proteomes" id="UP001286313">
    <property type="component" value="Unassembled WGS sequence"/>
</dbReference>
<name>A0AAE1FDQ8_PETCI</name>
<evidence type="ECO:0000256" key="1">
    <source>
        <dbReference type="SAM" id="MobiDB-lite"/>
    </source>
</evidence>
<dbReference type="SUPFAM" id="SSF50814">
    <property type="entry name" value="Lipocalins"/>
    <property type="match status" value="1"/>
</dbReference>
<feature type="compositionally biased region" description="Basic residues" evidence="1">
    <location>
        <begin position="429"/>
        <end position="476"/>
    </location>
</feature>
<comment type="caution">
    <text evidence="2">The sequence shown here is derived from an EMBL/GenBank/DDBJ whole genome shotgun (WGS) entry which is preliminary data.</text>
</comment>
<dbReference type="GO" id="GO:0019901">
    <property type="term" value="F:protein kinase binding"/>
    <property type="evidence" value="ECO:0007669"/>
    <property type="project" value="TreeGrafter"/>
</dbReference>
<feature type="region of interest" description="Disordered" evidence="1">
    <location>
        <begin position="1"/>
        <end position="44"/>
    </location>
</feature>
<keyword evidence="3" id="KW-1185">Reference proteome</keyword>
<feature type="compositionally biased region" description="Basic and acidic residues" evidence="1">
    <location>
        <begin position="11"/>
        <end position="22"/>
    </location>
</feature>
<dbReference type="GO" id="GO:0005737">
    <property type="term" value="C:cytoplasm"/>
    <property type="evidence" value="ECO:0007669"/>
    <property type="project" value="TreeGrafter"/>
</dbReference>
<dbReference type="InterPro" id="IPR022272">
    <property type="entry name" value="Lipocalin_CS"/>
</dbReference>
<dbReference type="InterPro" id="IPR012674">
    <property type="entry name" value="Calycin"/>
</dbReference>
<feature type="compositionally biased region" description="Basic and acidic residues" evidence="1">
    <location>
        <begin position="811"/>
        <end position="859"/>
    </location>
</feature>
<dbReference type="GO" id="GO:0061575">
    <property type="term" value="F:cyclin-dependent protein serine/threonine kinase activator activity"/>
    <property type="evidence" value="ECO:0007669"/>
    <property type="project" value="InterPro"/>
</dbReference>
<feature type="compositionally biased region" description="Basic residues" evidence="1">
    <location>
        <begin position="750"/>
        <end position="810"/>
    </location>
</feature>
<feature type="region of interest" description="Disordered" evidence="1">
    <location>
        <begin position="547"/>
        <end position="869"/>
    </location>
</feature>
<dbReference type="PANTHER" id="PTHR23401">
    <property type="entry name" value="CYCLIN DEPENDANT KINASE-5 ACTIVATOR"/>
    <property type="match status" value="1"/>
</dbReference>
<reference evidence="2" key="1">
    <citation type="submission" date="2023-10" db="EMBL/GenBank/DDBJ databases">
        <title>Genome assemblies of two species of porcelain crab, Petrolisthes cinctipes and Petrolisthes manimaculis (Anomura: Porcellanidae).</title>
        <authorList>
            <person name="Angst P."/>
        </authorList>
    </citation>
    <scope>NUCLEOTIDE SEQUENCE</scope>
    <source>
        <strain evidence="2">PB745_01</strain>
        <tissue evidence="2">Gill</tissue>
    </source>
</reference>
<dbReference type="Gene3D" id="2.40.128.20">
    <property type="match status" value="1"/>
</dbReference>
<accession>A0AAE1FDQ8</accession>
<protein>
    <submittedName>
        <fullName evidence="2">Uncharacterized protein</fullName>
    </submittedName>
</protein>
<feature type="compositionally biased region" description="Basic residues" evidence="1">
    <location>
        <begin position="860"/>
        <end position="869"/>
    </location>
</feature>
<feature type="region of interest" description="Disordered" evidence="1">
    <location>
        <begin position="398"/>
        <end position="480"/>
    </location>
</feature>
<proteinExistence type="predicted"/>
<dbReference type="GO" id="GO:0016533">
    <property type="term" value="C:protein kinase 5 complex"/>
    <property type="evidence" value="ECO:0007669"/>
    <property type="project" value="InterPro"/>
</dbReference>
<feature type="compositionally biased region" description="Basic and acidic residues" evidence="1">
    <location>
        <begin position="732"/>
        <end position="749"/>
    </location>
</feature>